<evidence type="ECO:0000313" key="3">
    <source>
        <dbReference type="Proteomes" id="UP000550707"/>
    </source>
</evidence>
<dbReference type="EMBL" id="JACASF010000016">
    <property type="protein sequence ID" value="KAF6426384.1"/>
    <property type="molecule type" value="Genomic_DNA"/>
</dbReference>
<sequence length="147" mass="16161">MSPQLELNPQLTDLQADTPTTEPNWPRWSMGIFKWKDLLFDAHQQMLTHLIRVQKKTKIKGINFWTALMLHLRRTTEHPPCLCPAPTPLPCTLLPGHVTCSIIVSTASHVSSGPLPALDVLPSPANTLPPTAVSSSPAPCLYIVDAQ</sequence>
<dbReference type="InParanoid" id="A0A7J8DT30"/>
<gene>
    <name evidence="2" type="ORF">HJG59_009092</name>
</gene>
<feature type="region of interest" description="Disordered" evidence="1">
    <location>
        <begin position="1"/>
        <end position="22"/>
    </location>
</feature>
<protein>
    <submittedName>
        <fullName evidence="2">Uncharacterized protein</fullName>
    </submittedName>
</protein>
<dbReference type="AlphaFoldDB" id="A0A7J8DT30"/>
<dbReference type="Proteomes" id="UP000550707">
    <property type="component" value="Unassembled WGS sequence"/>
</dbReference>
<organism evidence="2 3">
    <name type="scientific">Molossus molossus</name>
    <name type="common">Pallas' mastiff bat</name>
    <name type="synonym">Vespertilio molossus</name>
    <dbReference type="NCBI Taxonomy" id="27622"/>
    <lineage>
        <taxon>Eukaryota</taxon>
        <taxon>Metazoa</taxon>
        <taxon>Chordata</taxon>
        <taxon>Craniata</taxon>
        <taxon>Vertebrata</taxon>
        <taxon>Euteleostomi</taxon>
        <taxon>Mammalia</taxon>
        <taxon>Eutheria</taxon>
        <taxon>Laurasiatheria</taxon>
        <taxon>Chiroptera</taxon>
        <taxon>Yangochiroptera</taxon>
        <taxon>Molossidae</taxon>
        <taxon>Molossus</taxon>
    </lineage>
</organism>
<reference evidence="2 3" key="1">
    <citation type="journal article" date="2020" name="Nature">
        <title>Six reference-quality genomes reveal evolution of bat adaptations.</title>
        <authorList>
            <person name="Jebb D."/>
            <person name="Huang Z."/>
            <person name="Pippel M."/>
            <person name="Hughes G.M."/>
            <person name="Lavrichenko K."/>
            <person name="Devanna P."/>
            <person name="Winkler S."/>
            <person name="Jermiin L.S."/>
            <person name="Skirmuntt E.C."/>
            <person name="Katzourakis A."/>
            <person name="Burkitt-Gray L."/>
            <person name="Ray D.A."/>
            <person name="Sullivan K.A.M."/>
            <person name="Roscito J.G."/>
            <person name="Kirilenko B.M."/>
            <person name="Davalos L.M."/>
            <person name="Corthals A.P."/>
            <person name="Power M.L."/>
            <person name="Jones G."/>
            <person name="Ransome R.D."/>
            <person name="Dechmann D.K.N."/>
            <person name="Locatelli A.G."/>
            <person name="Puechmaille S.J."/>
            <person name="Fedrigo O."/>
            <person name="Jarvis E.D."/>
            <person name="Hiller M."/>
            <person name="Vernes S.C."/>
            <person name="Myers E.W."/>
            <person name="Teeling E.C."/>
        </authorList>
    </citation>
    <scope>NUCLEOTIDE SEQUENCE [LARGE SCALE GENOMIC DNA]</scope>
    <source>
        <strain evidence="2">MMolMol1</strain>
        <tissue evidence="2">Muscle</tissue>
    </source>
</reference>
<evidence type="ECO:0000313" key="2">
    <source>
        <dbReference type="EMBL" id="KAF6426384.1"/>
    </source>
</evidence>
<comment type="caution">
    <text evidence="2">The sequence shown here is derived from an EMBL/GenBank/DDBJ whole genome shotgun (WGS) entry which is preliminary data.</text>
</comment>
<keyword evidence="3" id="KW-1185">Reference proteome</keyword>
<proteinExistence type="predicted"/>
<evidence type="ECO:0000256" key="1">
    <source>
        <dbReference type="SAM" id="MobiDB-lite"/>
    </source>
</evidence>
<name>A0A7J8DT30_MOLMO</name>
<accession>A0A7J8DT30</accession>